<dbReference type="GO" id="GO:0030420">
    <property type="term" value="P:establishment of competence for transformation"/>
    <property type="evidence" value="ECO:0007669"/>
    <property type="project" value="InterPro"/>
</dbReference>
<feature type="transmembrane region" description="Helical" evidence="6">
    <location>
        <begin position="390"/>
        <end position="412"/>
    </location>
</feature>
<feature type="transmembrane region" description="Helical" evidence="6">
    <location>
        <begin position="496"/>
        <end position="514"/>
    </location>
</feature>
<sequence length="782" mass="85369">MFNGRLSPKVLVNGLLVLLIVAILLGRKFACLPGMNMDQGDIGQWAEREITVVGELVNAPAMRIDDAGKRHIKYVIASNQVLVGGKWTDTHGKIILYANDTSFDNHKGLLGEGEYGEEKYGRSGDQIKFSGKLMKLHDYQNPGRIDMIMVNFAQGIHGQMSAGKYSIELTGQEKNIMSRVAEKIRHLYKSQMEAVMPREDSAAIFAMLFGGYGGIKPELLEAFTITGLIHILSVSGSHITLMAGTANVIGRLLGLRGDLTSLLATVIIVVYSLLAGFTTPVIRSAIMGILTVMALSLGREKDARHILSVTALGLLLIWPLSLFDISFQLSFGATAGLLYISPLIGRYLRKYLPHYVADSLGVTLGAQLVVLPFIAWYFNVISISSLLANLVVAPVVELIIVISLLAGVLVGFLPMLGQFIFIVSSMLLGLAYEMTRIIARLPGSQVYLPTLCVTFWGMYYVLLLIFIMPEDKRAYFRNKLSNLWCIVKNERKGRKIIGGGVALLLAVAVISYAIRPNEMQVHFIDVGQGDAALIVTPNGHAFMIDTGGTRQGAYDIGARVDVPYLLHYGVRKLDFIMLTHAHDDHAKGVSGILGKISVGAVMIGHEGQGAYLKTFGGLNPAVKTEPMVVLKEGTEMNLDGVRIQVLYAPEENKTGGSTGNEFSNLIRVSYGKHSFLFTGDLSSEHESILCSRGTPLESTVLKVGHHGSNTSSSQEFLRAVKPKWSVISVGYGNSFGHPKKEILQRLESCTDSKVLRTDENGAVVFYSDGEKLRVDAQIVYDK</sequence>
<evidence type="ECO:0000313" key="9">
    <source>
        <dbReference type="Proteomes" id="UP000191240"/>
    </source>
</evidence>
<keyword evidence="3 6" id="KW-0812">Transmembrane</keyword>
<dbReference type="SMART" id="SM00849">
    <property type="entry name" value="Lactamase_B"/>
    <property type="match status" value="1"/>
</dbReference>
<evidence type="ECO:0000313" key="8">
    <source>
        <dbReference type="EMBL" id="SHI48039.1"/>
    </source>
</evidence>
<dbReference type="SUPFAM" id="SSF56281">
    <property type="entry name" value="Metallo-hydrolase/oxidoreductase"/>
    <property type="match status" value="1"/>
</dbReference>
<dbReference type="PANTHER" id="PTHR30619:SF1">
    <property type="entry name" value="RECOMBINATION PROTEIN 2"/>
    <property type="match status" value="1"/>
</dbReference>
<dbReference type="InterPro" id="IPR036866">
    <property type="entry name" value="RibonucZ/Hydroxyglut_hydro"/>
</dbReference>
<evidence type="ECO:0000256" key="1">
    <source>
        <dbReference type="ARBA" id="ARBA00004651"/>
    </source>
</evidence>
<dbReference type="Pfam" id="PF03772">
    <property type="entry name" value="Competence"/>
    <property type="match status" value="1"/>
</dbReference>
<dbReference type="EMBL" id="FQYW01000006">
    <property type="protein sequence ID" value="SHI48039.1"/>
    <property type="molecule type" value="Genomic_DNA"/>
</dbReference>
<feature type="transmembrane region" description="Helical" evidence="6">
    <location>
        <begin position="445"/>
        <end position="467"/>
    </location>
</feature>
<evidence type="ECO:0000256" key="6">
    <source>
        <dbReference type="SAM" id="Phobius"/>
    </source>
</evidence>
<gene>
    <name evidence="8" type="ORF">SAMN02745671_00726</name>
</gene>
<feature type="transmembrane region" description="Helical" evidence="6">
    <location>
        <begin position="329"/>
        <end position="348"/>
    </location>
</feature>
<dbReference type="AlphaFoldDB" id="A0A1M6BH51"/>
<dbReference type="Pfam" id="PF00753">
    <property type="entry name" value="Lactamase_B"/>
    <property type="match status" value="1"/>
</dbReference>
<feature type="transmembrane region" description="Helical" evidence="6">
    <location>
        <begin position="6"/>
        <end position="25"/>
    </location>
</feature>
<keyword evidence="4 6" id="KW-1133">Transmembrane helix</keyword>
<dbReference type="NCBIfam" id="TIGR00360">
    <property type="entry name" value="ComEC_N-term"/>
    <property type="match status" value="1"/>
</dbReference>
<protein>
    <submittedName>
        <fullName evidence="8">Competence protein ComEC</fullName>
    </submittedName>
</protein>
<dbReference type="InterPro" id="IPR052159">
    <property type="entry name" value="Competence_DNA_uptake"/>
</dbReference>
<dbReference type="GO" id="GO:0005886">
    <property type="term" value="C:plasma membrane"/>
    <property type="evidence" value="ECO:0007669"/>
    <property type="project" value="UniProtKB-SubCell"/>
</dbReference>
<accession>A0A1M6BH51</accession>
<dbReference type="CDD" id="cd07731">
    <property type="entry name" value="ComA-like_MBL-fold"/>
    <property type="match status" value="1"/>
</dbReference>
<feature type="transmembrane region" description="Helical" evidence="6">
    <location>
        <begin position="419"/>
        <end position="439"/>
    </location>
</feature>
<feature type="transmembrane region" description="Helical" evidence="6">
    <location>
        <begin position="305"/>
        <end position="323"/>
    </location>
</feature>
<keyword evidence="2" id="KW-1003">Cell membrane</keyword>
<feature type="transmembrane region" description="Helical" evidence="6">
    <location>
        <begin position="281"/>
        <end position="298"/>
    </location>
</feature>
<dbReference type="NCBIfam" id="TIGR00361">
    <property type="entry name" value="ComEC_Rec2"/>
    <property type="match status" value="1"/>
</dbReference>
<organism evidence="8 9">
    <name type="scientific">Anaerovibrio lipolyticus DSM 3074</name>
    <dbReference type="NCBI Taxonomy" id="1120997"/>
    <lineage>
        <taxon>Bacteria</taxon>
        <taxon>Bacillati</taxon>
        <taxon>Bacillota</taxon>
        <taxon>Negativicutes</taxon>
        <taxon>Selenomonadales</taxon>
        <taxon>Selenomonadaceae</taxon>
        <taxon>Anaerovibrio</taxon>
    </lineage>
</organism>
<feature type="transmembrane region" description="Helical" evidence="6">
    <location>
        <begin position="259"/>
        <end position="275"/>
    </location>
</feature>
<dbReference type="InterPro" id="IPR004477">
    <property type="entry name" value="ComEC_N"/>
</dbReference>
<dbReference type="InterPro" id="IPR001279">
    <property type="entry name" value="Metallo-B-lactamas"/>
</dbReference>
<name>A0A1M6BH51_9FIRM</name>
<evidence type="ECO:0000256" key="3">
    <source>
        <dbReference type="ARBA" id="ARBA00022692"/>
    </source>
</evidence>
<comment type="subcellular location">
    <subcellularLocation>
        <location evidence="1">Cell membrane</location>
        <topology evidence="1">Multi-pass membrane protein</topology>
    </subcellularLocation>
</comment>
<dbReference type="Gene3D" id="3.60.15.10">
    <property type="entry name" value="Ribonuclease Z/Hydroxyacylglutathione hydrolase-like"/>
    <property type="match status" value="1"/>
</dbReference>
<evidence type="ECO:0000256" key="4">
    <source>
        <dbReference type="ARBA" id="ARBA00022989"/>
    </source>
</evidence>
<evidence type="ECO:0000256" key="2">
    <source>
        <dbReference type="ARBA" id="ARBA00022475"/>
    </source>
</evidence>
<feature type="transmembrane region" description="Helical" evidence="6">
    <location>
        <begin position="360"/>
        <end position="378"/>
    </location>
</feature>
<reference evidence="8 9" key="1">
    <citation type="submission" date="2016-11" db="EMBL/GenBank/DDBJ databases">
        <authorList>
            <person name="Jaros S."/>
            <person name="Januszkiewicz K."/>
            <person name="Wedrychowicz H."/>
        </authorList>
    </citation>
    <scope>NUCLEOTIDE SEQUENCE [LARGE SCALE GENOMIC DNA]</scope>
    <source>
        <strain evidence="8 9">DSM 3074</strain>
    </source>
</reference>
<feature type="domain" description="Metallo-beta-lactamase" evidence="7">
    <location>
        <begin position="528"/>
        <end position="731"/>
    </location>
</feature>
<proteinExistence type="predicted"/>
<dbReference type="InterPro" id="IPR035681">
    <property type="entry name" value="ComA-like_MBL"/>
</dbReference>
<dbReference type="PANTHER" id="PTHR30619">
    <property type="entry name" value="DNA INTERNALIZATION/COMPETENCE PROTEIN COMEC/REC2"/>
    <property type="match status" value="1"/>
</dbReference>
<keyword evidence="5 6" id="KW-0472">Membrane</keyword>
<dbReference type="InterPro" id="IPR004797">
    <property type="entry name" value="Competence_ComEC/Rec2"/>
</dbReference>
<evidence type="ECO:0000259" key="7">
    <source>
        <dbReference type="SMART" id="SM00849"/>
    </source>
</evidence>
<dbReference type="Proteomes" id="UP000191240">
    <property type="component" value="Unassembled WGS sequence"/>
</dbReference>
<evidence type="ECO:0000256" key="5">
    <source>
        <dbReference type="ARBA" id="ARBA00023136"/>
    </source>
</evidence>